<name>X1NHI6_9ZZZZ</name>
<protein>
    <recommendedName>
        <fullName evidence="6">Methylamine utilisation protein MauE domain-containing protein</fullName>
    </recommendedName>
</protein>
<dbReference type="InterPro" id="IPR009908">
    <property type="entry name" value="Methylamine_util_MauE"/>
</dbReference>
<dbReference type="Pfam" id="PF07291">
    <property type="entry name" value="MauE"/>
    <property type="match status" value="1"/>
</dbReference>
<dbReference type="EMBL" id="BARV01033273">
    <property type="protein sequence ID" value="GAI43467.1"/>
    <property type="molecule type" value="Genomic_DNA"/>
</dbReference>
<dbReference type="AlphaFoldDB" id="X1NHI6"/>
<organism evidence="7">
    <name type="scientific">marine sediment metagenome</name>
    <dbReference type="NCBI Taxonomy" id="412755"/>
    <lineage>
        <taxon>unclassified sequences</taxon>
        <taxon>metagenomes</taxon>
        <taxon>ecological metagenomes</taxon>
    </lineage>
</organism>
<evidence type="ECO:0000256" key="4">
    <source>
        <dbReference type="ARBA" id="ARBA00023136"/>
    </source>
</evidence>
<keyword evidence="3 5" id="KW-1133">Transmembrane helix</keyword>
<accession>X1NHI6</accession>
<evidence type="ECO:0000256" key="2">
    <source>
        <dbReference type="ARBA" id="ARBA00022692"/>
    </source>
</evidence>
<keyword evidence="4 5" id="KW-0472">Membrane</keyword>
<proteinExistence type="predicted"/>
<evidence type="ECO:0000256" key="5">
    <source>
        <dbReference type="SAM" id="Phobius"/>
    </source>
</evidence>
<feature type="transmembrane region" description="Helical" evidence="5">
    <location>
        <begin position="68"/>
        <end position="86"/>
    </location>
</feature>
<sequence length="110" mass="12137">MVIGIWLPWMELVVGTIMLMGIWVRAGALLLSGLTIIFIGALSSALLRKIDIQCGCFSVSELTQARSVSSLWQEMVLLVGCIWLWWGHWPAGAGQRPEAPDPQDSRTTEV</sequence>
<evidence type="ECO:0000256" key="1">
    <source>
        <dbReference type="ARBA" id="ARBA00004141"/>
    </source>
</evidence>
<gene>
    <name evidence="7" type="ORF">S06H3_52329</name>
</gene>
<evidence type="ECO:0000256" key="3">
    <source>
        <dbReference type="ARBA" id="ARBA00022989"/>
    </source>
</evidence>
<evidence type="ECO:0000313" key="7">
    <source>
        <dbReference type="EMBL" id="GAI43467.1"/>
    </source>
</evidence>
<keyword evidence="2 5" id="KW-0812">Transmembrane</keyword>
<evidence type="ECO:0000259" key="6">
    <source>
        <dbReference type="Pfam" id="PF07291"/>
    </source>
</evidence>
<dbReference type="GO" id="GO:0030416">
    <property type="term" value="P:methylamine metabolic process"/>
    <property type="evidence" value="ECO:0007669"/>
    <property type="project" value="InterPro"/>
</dbReference>
<reference evidence="7" key="1">
    <citation type="journal article" date="2014" name="Front. Microbiol.">
        <title>High frequency of phylogenetically diverse reductive dehalogenase-homologous genes in deep subseafloor sedimentary metagenomes.</title>
        <authorList>
            <person name="Kawai M."/>
            <person name="Futagami T."/>
            <person name="Toyoda A."/>
            <person name="Takaki Y."/>
            <person name="Nishi S."/>
            <person name="Hori S."/>
            <person name="Arai W."/>
            <person name="Tsubouchi T."/>
            <person name="Morono Y."/>
            <person name="Uchiyama I."/>
            <person name="Ito T."/>
            <person name="Fujiyama A."/>
            <person name="Inagaki F."/>
            <person name="Takami H."/>
        </authorList>
    </citation>
    <scope>NUCLEOTIDE SEQUENCE</scope>
    <source>
        <strain evidence="7">Expedition CK06-06</strain>
    </source>
</reference>
<dbReference type="GO" id="GO:0016020">
    <property type="term" value="C:membrane"/>
    <property type="evidence" value="ECO:0007669"/>
    <property type="project" value="UniProtKB-SubCell"/>
</dbReference>
<feature type="domain" description="Methylamine utilisation protein MauE" evidence="6">
    <location>
        <begin position="2"/>
        <end position="86"/>
    </location>
</feature>
<comment type="subcellular location">
    <subcellularLocation>
        <location evidence="1">Membrane</location>
        <topology evidence="1">Multi-pass membrane protein</topology>
    </subcellularLocation>
</comment>
<feature type="transmembrane region" description="Helical" evidence="5">
    <location>
        <begin position="20"/>
        <end position="47"/>
    </location>
</feature>
<comment type="caution">
    <text evidence="7">The sequence shown here is derived from an EMBL/GenBank/DDBJ whole genome shotgun (WGS) entry which is preliminary data.</text>
</comment>